<name>A0A1B7Y1Y2_COLHI</name>
<keyword evidence="2" id="KW-1185">Reference proteome</keyword>
<evidence type="ECO:0000313" key="2">
    <source>
        <dbReference type="Proteomes" id="UP000092177"/>
    </source>
</evidence>
<dbReference type="GeneID" id="28869215"/>
<sequence>MTEESVVENTGNAQERKALRPSFGKSYMDKFGYSKNFQALLMVSTEALISSHCEHFSIVTLRQSSAFGKSFIAAAIFSHTENSDIFM</sequence>
<comment type="caution">
    <text evidence="1">The sequence shown here is derived from an EMBL/GenBank/DDBJ whole genome shotgun (WGS) entry which is preliminary data.</text>
</comment>
<reference evidence="2" key="1">
    <citation type="journal article" date="2017" name="BMC Genomics">
        <title>Gapless genome assembly of Colletotrichum higginsianum reveals chromosome structure and association of transposable elements with secondary metabolite gene clusters.</title>
        <authorList>
            <person name="Dallery J.-F."/>
            <person name="Lapalu N."/>
            <person name="Zampounis A."/>
            <person name="Pigne S."/>
            <person name="Luyten I."/>
            <person name="Amselem J."/>
            <person name="Wittenberg A.H.J."/>
            <person name="Zhou S."/>
            <person name="de Queiroz M.V."/>
            <person name="Robin G.P."/>
            <person name="Auger A."/>
            <person name="Hainaut M."/>
            <person name="Henrissat B."/>
            <person name="Kim K.-T."/>
            <person name="Lee Y.-H."/>
            <person name="Lespinet O."/>
            <person name="Schwartz D.C."/>
            <person name="Thon M.R."/>
            <person name="O'Connell R.J."/>
        </authorList>
    </citation>
    <scope>NUCLEOTIDE SEQUENCE [LARGE SCALE GENOMIC DNA]</scope>
    <source>
        <strain evidence="2">IMI 349063</strain>
    </source>
</reference>
<organism evidence="1 2">
    <name type="scientific">Colletotrichum higginsianum (strain IMI 349063)</name>
    <name type="common">Crucifer anthracnose fungus</name>
    <dbReference type="NCBI Taxonomy" id="759273"/>
    <lineage>
        <taxon>Eukaryota</taxon>
        <taxon>Fungi</taxon>
        <taxon>Dikarya</taxon>
        <taxon>Ascomycota</taxon>
        <taxon>Pezizomycotina</taxon>
        <taxon>Sordariomycetes</taxon>
        <taxon>Hypocreomycetidae</taxon>
        <taxon>Glomerellales</taxon>
        <taxon>Glomerellaceae</taxon>
        <taxon>Colletotrichum</taxon>
        <taxon>Colletotrichum destructivum species complex</taxon>
    </lineage>
</organism>
<dbReference type="VEuPathDB" id="FungiDB:CH63R_10134"/>
<evidence type="ECO:0000313" key="1">
    <source>
        <dbReference type="EMBL" id="OBR06014.1"/>
    </source>
</evidence>
<proteinExistence type="predicted"/>
<protein>
    <submittedName>
        <fullName evidence="1">Uncharacterized protein</fullName>
    </submittedName>
</protein>
<accession>A0A1B7Y1Y2</accession>
<dbReference type="RefSeq" id="XP_018154532.1">
    <property type="nucleotide sequence ID" value="XM_018305108.1"/>
</dbReference>
<dbReference type="AlphaFoldDB" id="A0A1B7Y1Y2"/>
<dbReference type="EMBL" id="LTAN01000007">
    <property type="protein sequence ID" value="OBR06014.1"/>
    <property type="molecule type" value="Genomic_DNA"/>
</dbReference>
<gene>
    <name evidence="1" type="ORF">CH63R_10134</name>
</gene>
<dbReference type="Proteomes" id="UP000092177">
    <property type="component" value="Unassembled WGS sequence"/>
</dbReference>
<dbReference type="KEGG" id="chig:CH63R_10134"/>